<gene>
    <name evidence="3" type="ORF">CYMTET_47732</name>
</gene>
<proteinExistence type="predicted"/>
<evidence type="ECO:0000313" key="3">
    <source>
        <dbReference type="EMBL" id="KAK3242573.1"/>
    </source>
</evidence>
<name>A0AAE0EVN4_9CHLO</name>
<feature type="compositionally biased region" description="Polar residues" evidence="2">
    <location>
        <begin position="126"/>
        <end position="140"/>
    </location>
</feature>
<dbReference type="Proteomes" id="UP001190700">
    <property type="component" value="Unassembled WGS sequence"/>
</dbReference>
<accession>A0AAE0EVN4</accession>
<evidence type="ECO:0000256" key="1">
    <source>
        <dbReference type="SAM" id="Coils"/>
    </source>
</evidence>
<feature type="region of interest" description="Disordered" evidence="2">
    <location>
        <begin position="109"/>
        <end position="140"/>
    </location>
</feature>
<organism evidence="3 4">
    <name type="scientific">Cymbomonas tetramitiformis</name>
    <dbReference type="NCBI Taxonomy" id="36881"/>
    <lineage>
        <taxon>Eukaryota</taxon>
        <taxon>Viridiplantae</taxon>
        <taxon>Chlorophyta</taxon>
        <taxon>Pyramimonadophyceae</taxon>
        <taxon>Pyramimonadales</taxon>
        <taxon>Pyramimonadaceae</taxon>
        <taxon>Cymbomonas</taxon>
    </lineage>
</organism>
<evidence type="ECO:0000256" key="2">
    <source>
        <dbReference type="SAM" id="MobiDB-lite"/>
    </source>
</evidence>
<sequence>MSVTEVTTFSAPARSFAQKVKSQLEKDRETLTDLVAEVNALSEANEKKSGDELENIKKKFGTIEQTFAKYRTDHKNDHEGIQVKIDGLSARLTNLTARLDLVASENDLLDNGLGNTDSLKDVPKIKQSSATKRTTSTPKK</sequence>
<reference evidence="3 4" key="1">
    <citation type="journal article" date="2015" name="Genome Biol. Evol.">
        <title>Comparative Genomics of a Bacterivorous Green Alga Reveals Evolutionary Causalities and Consequences of Phago-Mixotrophic Mode of Nutrition.</title>
        <authorList>
            <person name="Burns J.A."/>
            <person name="Paasch A."/>
            <person name="Narechania A."/>
            <person name="Kim E."/>
        </authorList>
    </citation>
    <scope>NUCLEOTIDE SEQUENCE [LARGE SCALE GENOMIC DNA]</scope>
    <source>
        <strain evidence="3 4">PLY_AMNH</strain>
    </source>
</reference>
<feature type="coiled-coil region" evidence="1">
    <location>
        <begin position="17"/>
        <end position="44"/>
    </location>
</feature>
<keyword evidence="4" id="KW-1185">Reference proteome</keyword>
<dbReference type="EMBL" id="LGRX02033150">
    <property type="protein sequence ID" value="KAK3242573.1"/>
    <property type="molecule type" value="Genomic_DNA"/>
</dbReference>
<keyword evidence="1" id="KW-0175">Coiled coil</keyword>
<protein>
    <submittedName>
        <fullName evidence="3">Uncharacterized protein</fullName>
    </submittedName>
</protein>
<dbReference type="AlphaFoldDB" id="A0AAE0EVN4"/>
<comment type="caution">
    <text evidence="3">The sequence shown here is derived from an EMBL/GenBank/DDBJ whole genome shotgun (WGS) entry which is preliminary data.</text>
</comment>
<evidence type="ECO:0000313" key="4">
    <source>
        <dbReference type="Proteomes" id="UP001190700"/>
    </source>
</evidence>